<organism evidence="1 2">
    <name type="scientific">Parelaphostrongylus tenuis</name>
    <name type="common">Meningeal worm</name>
    <dbReference type="NCBI Taxonomy" id="148309"/>
    <lineage>
        <taxon>Eukaryota</taxon>
        <taxon>Metazoa</taxon>
        <taxon>Ecdysozoa</taxon>
        <taxon>Nematoda</taxon>
        <taxon>Chromadorea</taxon>
        <taxon>Rhabditida</taxon>
        <taxon>Rhabditina</taxon>
        <taxon>Rhabditomorpha</taxon>
        <taxon>Strongyloidea</taxon>
        <taxon>Metastrongylidae</taxon>
        <taxon>Parelaphostrongylus</taxon>
    </lineage>
</organism>
<keyword evidence="2" id="KW-1185">Reference proteome</keyword>
<sequence length="64" mass="7576">MLNWSSCLDNRVVIMKCALDPVLVSAKEDYASFYVHKYNTDTTNNYNHYHNNVDDNNDNQKKKY</sequence>
<evidence type="ECO:0000313" key="2">
    <source>
        <dbReference type="Proteomes" id="UP001196413"/>
    </source>
</evidence>
<accession>A0AAD5QIF2</accession>
<dbReference type="EMBL" id="JAHQIW010000929">
    <property type="protein sequence ID" value="KAJ1350694.1"/>
    <property type="molecule type" value="Genomic_DNA"/>
</dbReference>
<comment type="caution">
    <text evidence="1">The sequence shown here is derived from an EMBL/GenBank/DDBJ whole genome shotgun (WGS) entry which is preliminary data.</text>
</comment>
<proteinExistence type="predicted"/>
<dbReference type="AlphaFoldDB" id="A0AAD5QIF2"/>
<evidence type="ECO:0000313" key="1">
    <source>
        <dbReference type="EMBL" id="KAJ1350694.1"/>
    </source>
</evidence>
<protein>
    <submittedName>
        <fullName evidence="1">Uncharacterized protein</fullName>
    </submittedName>
</protein>
<name>A0AAD5QIF2_PARTN</name>
<gene>
    <name evidence="1" type="ORF">KIN20_006555</name>
</gene>
<dbReference type="Proteomes" id="UP001196413">
    <property type="component" value="Unassembled WGS sequence"/>
</dbReference>
<reference evidence="1" key="1">
    <citation type="submission" date="2021-06" db="EMBL/GenBank/DDBJ databases">
        <title>Parelaphostrongylus tenuis whole genome reference sequence.</title>
        <authorList>
            <person name="Garwood T.J."/>
            <person name="Larsen P.A."/>
            <person name="Fountain-Jones N.M."/>
            <person name="Garbe J.R."/>
            <person name="Macchietto M.G."/>
            <person name="Kania S.A."/>
            <person name="Gerhold R.W."/>
            <person name="Richards J.E."/>
            <person name="Wolf T.M."/>
        </authorList>
    </citation>
    <scope>NUCLEOTIDE SEQUENCE</scope>
    <source>
        <strain evidence="1">MNPRO001-30</strain>
        <tissue evidence="1">Meninges</tissue>
    </source>
</reference>